<keyword evidence="5" id="KW-0802">TPR repeat</keyword>
<keyword evidence="4" id="KW-0677">Repeat</keyword>
<accession>A0ABN8LDF3</accession>
<evidence type="ECO:0000256" key="5">
    <source>
        <dbReference type="ARBA" id="ARBA00022803"/>
    </source>
</evidence>
<dbReference type="SUPFAM" id="SSF48452">
    <property type="entry name" value="TPR-like"/>
    <property type="match status" value="1"/>
</dbReference>
<reference evidence="9 10" key="1">
    <citation type="submission" date="2022-05" db="EMBL/GenBank/DDBJ databases">
        <authorList>
            <consortium name="Genoscope - CEA"/>
            <person name="William W."/>
        </authorList>
    </citation>
    <scope>NUCLEOTIDE SEQUENCE [LARGE SCALE GENOMIC DNA]</scope>
</reference>
<evidence type="ECO:0000256" key="8">
    <source>
        <dbReference type="ARBA" id="ARBA00041958"/>
    </source>
</evidence>
<evidence type="ECO:0000256" key="7">
    <source>
        <dbReference type="ARBA" id="ARBA00039966"/>
    </source>
</evidence>
<dbReference type="InterPro" id="IPR049039">
    <property type="entry name" value="RMD1-3_a_helical_rpt"/>
</dbReference>
<keyword evidence="6" id="KW-0206">Cytoskeleton</keyword>
<dbReference type="PANTHER" id="PTHR16056">
    <property type="entry name" value="REGULATOR OF MICROTUBULE DYNAMICS PROTEIN"/>
    <property type="match status" value="1"/>
</dbReference>
<dbReference type="Gene3D" id="1.25.40.10">
    <property type="entry name" value="Tetratricopeptide repeat domain"/>
    <property type="match status" value="1"/>
</dbReference>
<keyword evidence="3" id="KW-0963">Cytoplasm</keyword>
<dbReference type="Pfam" id="PF21033">
    <property type="entry name" value="RMD1-3"/>
    <property type="match status" value="1"/>
</dbReference>
<organism evidence="9 10">
    <name type="scientific">Porites evermanni</name>
    <dbReference type="NCBI Taxonomy" id="104178"/>
    <lineage>
        <taxon>Eukaryota</taxon>
        <taxon>Metazoa</taxon>
        <taxon>Cnidaria</taxon>
        <taxon>Anthozoa</taxon>
        <taxon>Hexacorallia</taxon>
        <taxon>Scleractinia</taxon>
        <taxon>Fungiina</taxon>
        <taxon>Poritidae</taxon>
        <taxon>Porites</taxon>
    </lineage>
</organism>
<comment type="caution">
    <text evidence="9">The sequence shown here is derived from an EMBL/GenBank/DDBJ whole genome shotgun (WGS) entry which is preliminary data.</text>
</comment>
<proteinExistence type="predicted"/>
<dbReference type="EMBL" id="CALNXI010000001">
    <property type="protein sequence ID" value="CAH3013572.1"/>
    <property type="molecule type" value="Genomic_DNA"/>
</dbReference>
<gene>
    <name evidence="9" type="ORF">PEVE_00000118</name>
</gene>
<comment type="subunit">
    <text evidence="2">Interacts with microtubules.</text>
</comment>
<name>A0ABN8LDF3_9CNID</name>
<dbReference type="Proteomes" id="UP001159427">
    <property type="component" value="Unassembled WGS sequence"/>
</dbReference>
<evidence type="ECO:0000256" key="4">
    <source>
        <dbReference type="ARBA" id="ARBA00022737"/>
    </source>
</evidence>
<comment type="subcellular location">
    <subcellularLocation>
        <location evidence="1">Cytoplasm</location>
        <location evidence="1">Cytoskeleton</location>
    </subcellularLocation>
</comment>
<sequence>MATAFQKLRFAWSFRAVFAGREFVINTLLQAKTKNKATTYIRKGAYILCKRLRQTAQPGTVVPPLLSLGWFGTSKPQETSSLSESTNKLSQLDNDLKTADELYDSNETQEAYELLNKHKDSKSADVEWRLARACRVLAEKSKDSEKKKALTYESLDHAKLALSIDEKNFACHKWYAIALSNVGDYEGNKAKLQNAYTMKEHFEKAIELNPNDPTSRHLIGVWCFTFAEMGWVTRQLAATLFASPPSSTYDEALKHFQKAEELEPNFYSQNHLLLGKTLLRQNKKDEAKKWLEKAAYSNPCKTVDDESAKKEAEELLKKNF</sequence>
<evidence type="ECO:0000256" key="2">
    <source>
        <dbReference type="ARBA" id="ARBA00011375"/>
    </source>
</evidence>
<evidence type="ECO:0000313" key="10">
    <source>
        <dbReference type="Proteomes" id="UP001159427"/>
    </source>
</evidence>
<dbReference type="InterPro" id="IPR011990">
    <property type="entry name" value="TPR-like_helical_dom_sf"/>
</dbReference>
<evidence type="ECO:0000313" key="9">
    <source>
        <dbReference type="EMBL" id="CAH3013572.1"/>
    </source>
</evidence>
<evidence type="ECO:0000256" key="6">
    <source>
        <dbReference type="ARBA" id="ARBA00023212"/>
    </source>
</evidence>
<dbReference type="PANTHER" id="PTHR16056:SF16">
    <property type="entry name" value="REGULATOR OF MICROTUBULE DYNAMICS PROTEIN 1"/>
    <property type="match status" value="1"/>
</dbReference>
<protein>
    <recommendedName>
        <fullName evidence="7">Regulator of microtubule dynamics protein 1</fullName>
    </recommendedName>
    <alternativeName>
        <fullName evidence="8">Protein FAM82B</fullName>
    </alternativeName>
</protein>
<evidence type="ECO:0000256" key="3">
    <source>
        <dbReference type="ARBA" id="ARBA00022490"/>
    </source>
</evidence>
<keyword evidence="10" id="KW-1185">Reference proteome</keyword>
<evidence type="ECO:0000256" key="1">
    <source>
        <dbReference type="ARBA" id="ARBA00004245"/>
    </source>
</evidence>